<gene>
    <name evidence="1" type="ORF">PENSUB_6920</name>
</gene>
<reference evidence="1 2" key="1">
    <citation type="submission" date="2016-10" db="EMBL/GenBank/DDBJ databases">
        <title>Genome sequence of the ascomycete fungus Penicillium subrubescens.</title>
        <authorList>
            <person name="De Vries R.P."/>
            <person name="Peng M."/>
            <person name="Dilokpimol A."/>
            <person name="Hilden K."/>
            <person name="Makela M.R."/>
            <person name="Grigoriev I."/>
            <person name="Riley R."/>
            <person name="Granchi Z."/>
        </authorList>
    </citation>
    <scope>NUCLEOTIDE SEQUENCE [LARGE SCALE GENOMIC DNA]</scope>
    <source>
        <strain evidence="1 2">CBS 132785</strain>
    </source>
</reference>
<name>A0A1Q5TRJ4_9EURO</name>
<organism evidence="1 2">
    <name type="scientific">Penicillium subrubescens</name>
    <dbReference type="NCBI Taxonomy" id="1316194"/>
    <lineage>
        <taxon>Eukaryota</taxon>
        <taxon>Fungi</taxon>
        <taxon>Dikarya</taxon>
        <taxon>Ascomycota</taxon>
        <taxon>Pezizomycotina</taxon>
        <taxon>Eurotiomycetes</taxon>
        <taxon>Eurotiomycetidae</taxon>
        <taxon>Eurotiales</taxon>
        <taxon>Aspergillaceae</taxon>
        <taxon>Penicillium</taxon>
    </lineage>
</organism>
<dbReference type="Proteomes" id="UP000186955">
    <property type="component" value="Unassembled WGS sequence"/>
</dbReference>
<proteinExistence type="predicted"/>
<sequence>MATEAALASFDVRADVDFMTLDYLACFALDIILAAAGTANPSPELEDEVKWTASLVEKQPIPLELDVKLRVFALAHDLWNYPDPQTTATPASASAATNNSPALARIGIDFLRMCQVAAHRVSETRWFDVGGRFMIQSALLGVRQGVPVSLRQFSTWTPDTPERRSKWWDVRESYAAEIPDDLGDRAAWVTLDQQYPFAHFKAIVVEFLFELMTTLDAPILLQLERGKLDGWTPEETQQLMKEAGMI</sequence>
<dbReference type="AlphaFoldDB" id="A0A1Q5TRJ4"/>
<accession>A0A1Q5TRJ4</accession>
<dbReference type="EMBL" id="MNBE01000622">
    <property type="protein sequence ID" value="OKP02848.1"/>
    <property type="molecule type" value="Genomic_DNA"/>
</dbReference>
<keyword evidence="2" id="KW-1185">Reference proteome</keyword>
<evidence type="ECO:0000313" key="2">
    <source>
        <dbReference type="Proteomes" id="UP000186955"/>
    </source>
</evidence>
<comment type="caution">
    <text evidence="1">The sequence shown here is derived from an EMBL/GenBank/DDBJ whole genome shotgun (WGS) entry which is preliminary data.</text>
</comment>
<protein>
    <submittedName>
        <fullName evidence="1">Uncharacterized protein</fullName>
    </submittedName>
</protein>
<evidence type="ECO:0000313" key="1">
    <source>
        <dbReference type="EMBL" id="OKP02848.1"/>
    </source>
</evidence>